<proteinExistence type="predicted"/>
<accession>A0A3D8VCV3</accession>
<evidence type="ECO:0000256" key="1">
    <source>
        <dbReference type="SAM" id="SignalP"/>
    </source>
</evidence>
<sequence length="197" mass="21182">MKKLLLAAAFAALSSNAVAGGVDVSAYVRRDQFTDLKISPGGQYLAATIPMEDRSVLAVIERGTNKLTGTFKMPRDNYIADFEWVGPERVVLSAAEKFGSLDEPQLTGELFAMNADGGKAEMLVGYRTQDGGLGTTIKPKKGNDRIWAYLIPTPVGDGRSALISAQPYSDDPHSSAERIDAFTGRMKRVAIARPSAK</sequence>
<dbReference type="EMBL" id="QTJR01000006">
    <property type="protein sequence ID" value="RDY67115.1"/>
    <property type="molecule type" value="Genomic_DNA"/>
</dbReference>
<feature type="chain" id="PRO_5017768182" evidence="1">
    <location>
        <begin position="20"/>
        <end position="197"/>
    </location>
</feature>
<comment type="caution">
    <text evidence="2">The sequence shown here is derived from an EMBL/GenBank/DDBJ whole genome shotgun (WGS) entry which is preliminary data.</text>
</comment>
<gene>
    <name evidence="2" type="ORF">DX912_10625</name>
</gene>
<feature type="signal peptide" evidence="1">
    <location>
        <begin position="1"/>
        <end position="19"/>
    </location>
</feature>
<name>A0A3D8VCV3_9GAMM</name>
<organism evidence="2 3">
    <name type="scientific">Lysobacter soli</name>
    <dbReference type="NCBI Taxonomy" id="453783"/>
    <lineage>
        <taxon>Bacteria</taxon>
        <taxon>Pseudomonadati</taxon>
        <taxon>Pseudomonadota</taxon>
        <taxon>Gammaproteobacteria</taxon>
        <taxon>Lysobacterales</taxon>
        <taxon>Lysobacteraceae</taxon>
        <taxon>Lysobacter</taxon>
    </lineage>
</organism>
<dbReference type="AlphaFoldDB" id="A0A3D8VCV3"/>
<dbReference type="RefSeq" id="WP_115842486.1">
    <property type="nucleotide sequence ID" value="NZ_QTJR01000006.1"/>
</dbReference>
<keyword evidence="3" id="KW-1185">Reference proteome</keyword>
<evidence type="ECO:0000313" key="2">
    <source>
        <dbReference type="EMBL" id="RDY67115.1"/>
    </source>
</evidence>
<evidence type="ECO:0000313" key="3">
    <source>
        <dbReference type="Proteomes" id="UP000256829"/>
    </source>
</evidence>
<protein>
    <submittedName>
        <fullName evidence="2">Uncharacterized protein</fullName>
    </submittedName>
</protein>
<dbReference type="Proteomes" id="UP000256829">
    <property type="component" value="Unassembled WGS sequence"/>
</dbReference>
<reference evidence="2 3" key="1">
    <citation type="submission" date="2018-08" db="EMBL/GenBank/DDBJ databases">
        <title>Lysobacter soli KCTC 22011, whole genome shotgun sequence.</title>
        <authorList>
            <person name="Zhang X."/>
            <person name="Feng G."/>
            <person name="Zhu H."/>
        </authorList>
    </citation>
    <scope>NUCLEOTIDE SEQUENCE [LARGE SCALE GENOMIC DNA]</scope>
    <source>
        <strain evidence="2 3">KCTC 22011</strain>
    </source>
</reference>
<keyword evidence="1" id="KW-0732">Signal</keyword>